<feature type="domain" description="Ras-associating" evidence="3">
    <location>
        <begin position="1"/>
        <end position="82"/>
    </location>
</feature>
<gene>
    <name evidence="4" type="ORF">MAR_008094</name>
</gene>
<dbReference type="EMBL" id="CP111015">
    <property type="protein sequence ID" value="WAR01536.1"/>
    <property type="molecule type" value="Genomic_DNA"/>
</dbReference>
<protein>
    <submittedName>
        <fullName evidence="4">RASF8-like protein</fullName>
    </submittedName>
</protein>
<dbReference type="InterPro" id="IPR029071">
    <property type="entry name" value="Ubiquitin-like_domsf"/>
</dbReference>
<dbReference type="InterPro" id="IPR000159">
    <property type="entry name" value="RA_dom"/>
</dbReference>
<organism evidence="4 5">
    <name type="scientific">Mya arenaria</name>
    <name type="common">Soft-shell clam</name>
    <dbReference type="NCBI Taxonomy" id="6604"/>
    <lineage>
        <taxon>Eukaryota</taxon>
        <taxon>Metazoa</taxon>
        <taxon>Spiralia</taxon>
        <taxon>Lophotrochozoa</taxon>
        <taxon>Mollusca</taxon>
        <taxon>Bivalvia</taxon>
        <taxon>Autobranchia</taxon>
        <taxon>Heteroconchia</taxon>
        <taxon>Euheterodonta</taxon>
        <taxon>Imparidentia</taxon>
        <taxon>Neoheterodontei</taxon>
        <taxon>Myida</taxon>
        <taxon>Myoidea</taxon>
        <taxon>Myidae</taxon>
        <taxon>Mya</taxon>
    </lineage>
</organism>
<dbReference type="SMART" id="SM00314">
    <property type="entry name" value="RA"/>
    <property type="match status" value="1"/>
</dbReference>
<evidence type="ECO:0000313" key="5">
    <source>
        <dbReference type="Proteomes" id="UP001164746"/>
    </source>
</evidence>
<dbReference type="PANTHER" id="PTHR15286">
    <property type="entry name" value="RAS-ASSOCIATING DOMAIN CONTAINING PROTEIN"/>
    <property type="match status" value="1"/>
</dbReference>
<dbReference type="Pfam" id="PF21712">
    <property type="entry name" value="RASSF8-10_RA"/>
    <property type="match status" value="1"/>
</dbReference>
<feature type="compositionally biased region" description="Basic and acidic residues" evidence="2">
    <location>
        <begin position="87"/>
        <end position="103"/>
    </location>
</feature>
<reference evidence="4" key="1">
    <citation type="submission" date="2022-11" db="EMBL/GenBank/DDBJ databases">
        <title>Centuries of genome instability and evolution in soft-shell clam transmissible cancer (bioRxiv).</title>
        <authorList>
            <person name="Hart S.F.M."/>
            <person name="Yonemitsu M.A."/>
            <person name="Giersch R.M."/>
            <person name="Beal B.F."/>
            <person name="Arriagada G."/>
            <person name="Davis B.W."/>
            <person name="Ostrander E.A."/>
            <person name="Goff S.P."/>
            <person name="Metzger M.J."/>
        </authorList>
    </citation>
    <scope>NUCLEOTIDE SEQUENCE</scope>
    <source>
        <strain evidence="4">MELC-2E11</strain>
        <tissue evidence="4">Siphon/mantle</tissue>
    </source>
</reference>
<accession>A0ABY7DXX9</accession>
<feature type="compositionally biased region" description="Basic residues" evidence="2">
    <location>
        <begin position="264"/>
        <end position="275"/>
    </location>
</feature>
<feature type="region of interest" description="Disordered" evidence="2">
    <location>
        <begin position="167"/>
        <end position="276"/>
    </location>
</feature>
<evidence type="ECO:0000259" key="3">
    <source>
        <dbReference type="PROSITE" id="PS50200"/>
    </source>
</evidence>
<evidence type="ECO:0000256" key="1">
    <source>
        <dbReference type="SAM" id="Coils"/>
    </source>
</evidence>
<dbReference type="Gene3D" id="3.10.20.90">
    <property type="entry name" value="Phosphatidylinositol 3-kinase Catalytic Subunit, Chain A, domain 1"/>
    <property type="match status" value="1"/>
</dbReference>
<dbReference type="PANTHER" id="PTHR15286:SF6">
    <property type="entry name" value="GH01133P"/>
    <property type="match status" value="1"/>
</dbReference>
<name>A0ABY7DXX9_MYAAR</name>
<keyword evidence="5" id="KW-1185">Reference proteome</keyword>
<sequence>MELKIWVDGIKRVVCGVTDNTTCQDIVIALAQAMGRTGRFTLIEQWRENERPLAPGESPLLVLQKWGEFANEVKFVLYESGTRKKQKNVEKEKQTQKPQDRFTHNFTPPVKTSEAMIRRSLTFSGGRKLDVDTKQGSTGHYLVTSVSDRVPSNGNLVSSNSSIVSQNSAFASDNRQRHRSSSHDRASSGRTARQPSPLTNPHPHPHDSSTRQSRHPNTDHHQTIPHSYAQSGQNHSQQQNKYPSEPSGLPSFNGPAKPNTSKSKPQHVHTTKKHSSAFIPVKPRVGGNDEILMHHQQPDIPVYTDIPKSSHVRNRMEEYDLNTNFPDVVKETGRDFLIEEYQMPGHHGNQAQWEEEERVKLLRLVTMQNERIKMQDSQLDIIHTEISSREQTIEDIKLEIEIMTSEIDKLTQESEGNQAEIETIDNGTLIDEIEAEKLAEKEIKNEIAALKSRLIKCEMDLEQFQKKVKTCSSELEREQEVLKSDEKRRQEEVLRLQSEISDLRKEVDNRTEENKERSKLYTNVNDELEKISEELTEKSEELTTTEKELQRENLKFFQPVVPTPGNPGEASGEAVLKVLEGGGATQLKVGLSGRRSRIVASPLTVLELTRKQNGVWFSGPLLGIGNVSNGHNSYQDARSVSAVHGLRIQPQSPDIVTDNHLVQATGPPAGVTKI</sequence>
<evidence type="ECO:0000313" key="4">
    <source>
        <dbReference type="EMBL" id="WAR01536.1"/>
    </source>
</evidence>
<evidence type="ECO:0000256" key="2">
    <source>
        <dbReference type="SAM" id="MobiDB-lite"/>
    </source>
</evidence>
<dbReference type="InterPro" id="IPR048945">
    <property type="entry name" value="RASSF8/10_RA"/>
</dbReference>
<feature type="compositionally biased region" description="Polar residues" evidence="2">
    <location>
        <begin position="224"/>
        <end position="242"/>
    </location>
</feature>
<dbReference type="PROSITE" id="PS50200">
    <property type="entry name" value="RA"/>
    <property type="match status" value="1"/>
</dbReference>
<dbReference type="Proteomes" id="UP001164746">
    <property type="component" value="Chromosome 4"/>
</dbReference>
<dbReference type="SUPFAM" id="SSF54236">
    <property type="entry name" value="Ubiquitin-like"/>
    <property type="match status" value="1"/>
</dbReference>
<feature type="region of interest" description="Disordered" evidence="2">
    <location>
        <begin position="85"/>
        <end position="113"/>
    </location>
</feature>
<keyword evidence="1" id="KW-0175">Coiled coil</keyword>
<feature type="coiled-coil region" evidence="1">
    <location>
        <begin position="393"/>
        <end position="555"/>
    </location>
</feature>
<dbReference type="InterPro" id="IPR033593">
    <property type="entry name" value="N-RASSF"/>
</dbReference>
<proteinExistence type="predicted"/>